<keyword evidence="4" id="KW-0804">Transcription</keyword>
<keyword evidence="2" id="KW-0805">Transcription regulation</keyword>
<dbReference type="InterPro" id="IPR005119">
    <property type="entry name" value="LysR_subst-bd"/>
</dbReference>
<evidence type="ECO:0000256" key="1">
    <source>
        <dbReference type="ARBA" id="ARBA00009437"/>
    </source>
</evidence>
<dbReference type="PROSITE" id="PS50931">
    <property type="entry name" value="HTH_LYSR"/>
    <property type="match status" value="1"/>
</dbReference>
<gene>
    <name evidence="6" type="ORF">SJ05684_b54570</name>
</gene>
<dbReference type="SUPFAM" id="SSF53850">
    <property type="entry name" value="Periplasmic binding protein-like II"/>
    <property type="match status" value="1"/>
</dbReference>
<dbReference type="GO" id="GO:0006351">
    <property type="term" value="P:DNA-templated transcription"/>
    <property type="evidence" value="ECO:0007669"/>
    <property type="project" value="TreeGrafter"/>
</dbReference>
<dbReference type="PANTHER" id="PTHR30537:SF5">
    <property type="entry name" value="HTH-TYPE TRANSCRIPTIONAL ACTIVATOR TTDR-RELATED"/>
    <property type="match status" value="1"/>
</dbReference>
<keyword evidence="6" id="KW-0614">Plasmid</keyword>
<name>A0A249PMA7_9HYPH</name>
<dbReference type="EMBL" id="CP023068">
    <property type="protein sequence ID" value="ASY66439.1"/>
    <property type="molecule type" value="Genomic_DNA"/>
</dbReference>
<geneLocation type="plasmid" evidence="7">
    <name>psj05684b</name>
</geneLocation>
<dbReference type="GO" id="GO:0043565">
    <property type="term" value="F:sequence-specific DNA binding"/>
    <property type="evidence" value="ECO:0007669"/>
    <property type="project" value="TreeGrafter"/>
</dbReference>
<dbReference type="InterPro" id="IPR036390">
    <property type="entry name" value="WH_DNA-bd_sf"/>
</dbReference>
<dbReference type="InterPro" id="IPR000847">
    <property type="entry name" value="LysR_HTH_N"/>
</dbReference>
<dbReference type="Proteomes" id="UP000217211">
    <property type="component" value="Plasmid pSJ05684b"/>
</dbReference>
<evidence type="ECO:0000259" key="5">
    <source>
        <dbReference type="PROSITE" id="PS50931"/>
    </source>
</evidence>
<dbReference type="Pfam" id="PF00126">
    <property type="entry name" value="HTH_1"/>
    <property type="match status" value="1"/>
</dbReference>
<evidence type="ECO:0000313" key="7">
    <source>
        <dbReference type="Proteomes" id="UP000217211"/>
    </source>
</evidence>
<keyword evidence="3" id="KW-0238">DNA-binding</keyword>
<dbReference type="Gene3D" id="3.40.190.290">
    <property type="match status" value="1"/>
</dbReference>
<proteinExistence type="inferred from homology"/>
<dbReference type="InterPro" id="IPR058163">
    <property type="entry name" value="LysR-type_TF_proteobact-type"/>
</dbReference>
<organism evidence="6 7">
    <name type="scientific">Sinorhizobium sojae CCBAU 05684</name>
    <dbReference type="NCBI Taxonomy" id="716928"/>
    <lineage>
        <taxon>Bacteria</taxon>
        <taxon>Pseudomonadati</taxon>
        <taxon>Pseudomonadota</taxon>
        <taxon>Alphaproteobacteria</taxon>
        <taxon>Hyphomicrobiales</taxon>
        <taxon>Rhizobiaceae</taxon>
        <taxon>Sinorhizobium/Ensifer group</taxon>
        <taxon>Sinorhizobium</taxon>
    </lineage>
</organism>
<dbReference type="STRING" id="716928.GCA_000261485_04680"/>
<evidence type="ECO:0000256" key="2">
    <source>
        <dbReference type="ARBA" id="ARBA00023015"/>
    </source>
</evidence>
<keyword evidence="7" id="KW-1185">Reference proteome</keyword>
<dbReference type="eggNOG" id="COG0583">
    <property type="taxonomic scope" value="Bacteria"/>
</dbReference>
<dbReference type="GO" id="GO:0003700">
    <property type="term" value="F:DNA-binding transcription factor activity"/>
    <property type="evidence" value="ECO:0007669"/>
    <property type="project" value="InterPro"/>
</dbReference>
<evidence type="ECO:0000256" key="4">
    <source>
        <dbReference type="ARBA" id="ARBA00023163"/>
    </source>
</evidence>
<evidence type="ECO:0000256" key="3">
    <source>
        <dbReference type="ARBA" id="ARBA00023125"/>
    </source>
</evidence>
<dbReference type="Gene3D" id="1.10.10.10">
    <property type="entry name" value="Winged helix-like DNA-binding domain superfamily/Winged helix DNA-binding domain"/>
    <property type="match status" value="1"/>
</dbReference>
<dbReference type="RefSeq" id="WP_095694365.1">
    <property type="nucleotide sequence ID" value="NZ_CP023068.1"/>
</dbReference>
<comment type="similarity">
    <text evidence="1">Belongs to the LysR transcriptional regulatory family.</text>
</comment>
<dbReference type="KEGG" id="esj:SJ05684_b54570"/>
<dbReference type="SUPFAM" id="SSF46785">
    <property type="entry name" value="Winged helix' DNA-binding domain"/>
    <property type="match status" value="1"/>
</dbReference>
<dbReference type="CDD" id="cd08475">
    <property type="entry name" value="PBP2_CrgA_like_6"/>
    <property type="match status" value="1"/>
</dbReference>
<dbReference type="AlphaFoldDB" id="A0A249PMA7"/>
<sequence length="299" mass="33582">MDRLTSMAVFVKAVDLGSFAAAASALELSGPMVGKHIRFLEERLGVRLINRTTRRQSLSDFGRAYYERCRVILAEAEASDALAADQLSEPRGKLRVTMPVHFGRRCVMPVLLQLARQYPALELDLSFNDRLTDLAEDGYDLAIRTGTLADRAGLIARRVARQPMIVCASPAYLETHGRPKTVEELAQHKAVVYRRSGPVPPWLFPQQGQTPFEVLPLNRFRLDDLDAIADAATSEAGLAWLPYWLVRERIETGALIRLLPDQAPFLYDCHAVWLQTRHLPLKVRVAVDVLATELPRFMI</sequence>
<dbReference type="PANTHER" id="PTHR30537">
    <property type="entry name" value="HTH-TYPE TRANSCRIPTIONAL REGULATOR"/>
    <property type="match status" value="1"/>
</dbReference>
<protein>
    <submittedName>
        <fullName evidence="6">Transcriptional regulatory protein</fullName>
    </submittedName>
</protein>
<feature type="domain" description="HTH lysR-type" evidence="5">
    <location>
        <begin position="1"/>
        <end position="59"/>
    </location>
</feature>
<evidence type="ECO:0000313" key="6">
    <source>
        <dbReference type="EMBL" id="ASY66439.1"/>
    </source>
</evidence>
<dbReference type="InterPro" id="IPR036388">
    <property type="entry name" value="WH-like_DNA-bd_sf"/>
</dbReference>
<accession>A0A249PMA7</accession>
<dbReference type="FunFam" id="1.10.10.10:FF:000001">
    <property type="entry name" value="LysR family transcriptional regulator"/>
    <property type="match status" value="1"/>
</dbReference>
<reference evidence="6 7" key="1">
    <citation type="submission" date="2017-08" db="EMBL/GenBank/DDBJ databases">
        <title>Multipartite genome sequences of Sinorhizobium species nodulating soybeans.</title>
        <authorList>
            <person name="Tian C.F."/>
        </authorList>
    </citation>
    <scope>NUCLEOTIDE SEQUENCE [LARGE SCALE GENOMIC DNA]</scope>
    <source>
        <strain evidence="6 7">CCBAU 05684</strain>
        <plasmid evidence="7">psj05684b</plasmid>
    </source>
</reference>
<dbReference type="Pfam" id="PF03466">
    <property type="entry name" value="LysR_substrate"/>
    <property type="match status" value="1"/>
</dbReference>